<dbReference type="AlphaFoldDB" id="A0A2P5F1L7"/>
<dbReference type="STRING" id="63057.A0A2P5F1L7"/>
<sequence length="405" mass="46666">IPINLLKFHHSIVILFRLQERMKCSDWAGLPPHLLDLVVEKMESLKDYLRFGAVCPPWHCVMKDKQSTRKLLAQVPMLILPNKKENTFNLYDPVSDKFLESKLVIPFNKRFSGSSEGWLVTVKEDFTVTLYKPHSMVHENSTKIHLPCLFPPEMDEENPESFREFVQDCGYHVFKATITADPLTNPDDCMVVVIFRYSLELAFIRPAIDSKWTKVDLDQRGIFDILFHNNKLYVLKLEDELLSYDILGPSKSHVTLIEHTDHRDGYVKPYLVTSSEGDILQVKRYLKRDKKTATIRVTTRFRVFKLAKLTWVEITSLGDGAMFLGDNSSVYVRASNFVGCKSNCIYFSHDFDVVVTRGPPDNSHCDSGVFNLGDKSFENFKFSYEELSSLTLQPPIWVVPTLSMY</sequence>
<dbReference type="InParanoid" id="A0A2P5F1L7"/>
<dbReference type="Pfam" id="PF03478">
    <property type="entry name" value="Beta-prop_KIB1-4"/>
    <property type="match status" value="1"/>
</dbReference>
<comment type="caution">
    <text evidence="2">The sequence shown here is derived from an EMBL/GenBank/DDBJ whole genome shotgun (WGS) entry which is preliminary data.</text>
</comment>
<dbReference type="PANTHER" id="PTHR44259">
    <property type="entry name" value="OS07G0183000 PROTEIN-RELATED"/>
    <property type="match status" value="1"/>
</dbReference>
<dbReference type="PANTHER" id="PTHR44259:SF107">
    <property type="entry name" value="F-BOX PROTEIN SKIP23-LIKE"/>
    <property type="match status" value="1"/>
</dbReference>
<feature type="domain" description="KIB1-4 beta-propeller" evidence="1">
    <location>
        <begin position="105"/>
        <end position="371"/>
    </location>
</feature>
<name>A0A2P5F1L7_TREOI</name>
<reference evidence="3" key="1">
    <citation type="submission" date="2016-06" db="EMBL/GenBank/DDBJ databases">
        <title>Parallel loss of symbiosis genes in relatives of nitrogen-fixing non-legume Parasponia.</title>
        <authorList>
            <person name="Van Velzen R."/>
            <person name="Holmer R."/>
            <person name="Bu F."/>
            <person name="Rutten L."/>
            <person name="Van Zeijl A."/>
            <person name="Liu W."/>
            <person name="Santuari L."/>
            <person name="Cao Q."/>
            <person name="Sharma T."/>
            <person name="Shen D."/>
            <person name="Roswanjaya Y."/>
            <person name="Wardhani T."/>
            <person name="Kalhor M.S."/>
            <person name="Jansen J."/>
            <person name="Van den Hoogen J."/>
            <person name="Gungor B."/>
            <person name="Hartog M."/>
            <person name="Hontelez J."/>
            <person name="Verver J."/>
            <person name="Yang W.-C."/>
            <person name="Schijlen E."/>
            <person name="Repin R."/>
            <person name="Schilthuizen M."/>
            <person name="Schranz E."/>
            <person name="Heidstra R."/>
            <person name="Miyata K."/>
            <person name="Fedorova E."/>
            <person name="Kohlen W."/>
            <person name="Bisseling T."/>
            <person name="Smit S."/>
            <person name="Geurts R."/>
        </authorList>
    </citation>
    <scope>NUCLEOTIDE SEQUENCE [LARGE SCALE GENOMIC DNA]</scope>
    <source>
        <strain evidence="3">cv. RG33-2</strain>
    </source>
</reference>
<keyword evidence="3" id="KW-1185">Reference proteome</keyword>
<dbReference type="Proteomes" id="UP000237000">
    <property type="component" value="Unassembled WGS sequence"/>
</dbReference>
<evidence type="ECO:0000313" key="3">
    <source>
        <dbReference type="Proteomes" id="UP000237000"/>
    </source>
</evidence>
<dbReference type="InterPro" id="IPR036047">
    <property type="entry name" value="F-box-like_dom_sf"/>
</dbReference>
<accession>A0A2P5F1L7</accession>
<dbReference type="OrthoDB" id="1855887at2759"/>
<proteinExistence type="predicted"/>
<dbReference type="EMBL" id="JXTC01000072">
    <property type="protein sequence ID" value="PON91687.1"/>
    <property type="molecule type" value="Genomic_DNA"/>
</dbReference>
<dbReference type="SUPFAM" id="SSF81383">
    <property type="entry name" value="F-box domain"/>
    <property type="match status" value="1"/>
</dbReference>
<protein>
    <recommendedName>
        <fullName evidence="1">KIB1-4 beta-propeller domain-containing protein</fullName>
    </recommendedName>
</protein>
<dbReference type="InterPro" id="IPR005174">
    <property type="entry name" value="KIB1-4_b-propeller"/>
</dbReference>
<gene>
    <name evidence="2" type="ORF">TorRG33x02_125180</name>
</gene>
<evidence type="ECO:0000259" key="1">
    <source>
        <dbReference type="Pfam" id="PF03478"/>
    </source>
</evidence>
<dbReference type="InterPro" id="IPR050942">
    <property type="entry name" value="F-box_BR-signaling"/>
</dbReference>
<organism evidence="2 3">
    <name type="scientific">Trema orientale</name>
    <name type="common">Charcoal tree</name>
    <name type="synonym">Celtis orientalis</name>
    <dbReference type="NCBI Taxonomy" id="63057"/>
    <lineage>
        <taxon>Eukaryota</taxon>
        <taxon>Viridiplantae</taxon>
        <taxon>Streptophyta</taxon>
        <taxon>Embryophyta</taxon>
        <taxon>Tracheophyta</taxon>
        <taxon>Spermatophyta</taxon>
        <taxon>Magnoliopsida</taxon>
        <taxon>eudicotyledons</taxon>
        <taxon>Gunneridae</taxon>
        <taxon>Pentapetalae</taxon>
        <taxon>rosids</taxon>
        <taxon>fabids</taxon>
        <taxon>Rosales</taxon>
        <taxon>Cannabaceae</taxon>
        <taxon>Trema</taxon>
    </lineage>
</organism>
<evidence type="ECO:0000313" key="2">
    <source>
        <dbReference type="EMBL" id="PON91687.1"/>
    </source>
</evidence>
<feature type="non-terminal residue" evidence="2">
    <location>
        <position position="1"/>
    </location>
</feature>